<organism evidence="3 4">
    <name type="scientific">Hominiventricola filiformis</name>
    <dbReference type="NCBI Taxonomy" id="2885352"/>
    <lineage>
        <taxon>Bacteria</taxon>
        <taxon>Bacillati</taxon>
        <taxon>Bacillota</taxon>
        <taxon>Clostridia</taxon>
        <taxon>Lachnospirales</taxon>
        <taxon>Lachnospiraceae</taxon>
        <taxon>Hominiventricola</taxon>
    </lineage>
</organism>
<dbReference type="Pfam" id="PF17989">
    <property type="entry name" value="ALP_N"/>
    <property type="match status" value="1"/>
</dbReference>
<feature type="domain" description="Actin homologue MreB-like C-terminal" evidence="2">
    <location>
        <begin position="155"/>
        <end position="269"/>
    </location>
</feature>
<protein>
    <submittedName>
        <fullName evidence="3">ParM/StbA family protein</fullName>
    </submittedName>
</protein>
<proteinExistence type="predicted"/>
<dbReference type="Pfam" id="PF21522">
    <property type="entry name" value="MreB-like_C"/>
    <property type="match status" value="1"/>
</dbReference>
<dbReference type="RefSeq" id="WP_308459938.1">
    <property type="nucleotide sequence ID" value="NZ_JAJEPS010000017.1"/>
</dbReference>
<dbReference type="EMBL" id="JAJEPS010000017">
    <property type="protein sequence ID" value="MCC2127238.1"/>
    <property type="molecule type" value="Genomic_DNA"/>
</dbReference>
<dbReference type="InterPro" id="IPR043129">
    <property type="entry name" value="ATPase_NBD"/>
</dbReference>
<dbReference type="SUPFAM" id="SSF53067">
    <property type="entry name" value="Actin-like ATPase domain"/>
    <property type="match status" value="2"/>
</dbReference>
<dbReference type="Proteomes" id="UP001198220">
    <property type="component" value="Unassembled WGS sequence"/>
</dbReference>
<comment type="caution">
    <text evidence="3">The sequence shown here is derived from an EMBL/GenBank/DDBJ whole genome shotgun (WGS) entry which is preliminary data.</text>
</comment>
<feature type="domain" description="Actin-like protein N-terminal" evidence="1">
    <location>
        <begin position="7"/>
        <end position="139"/>
    </location>
</feature>
<accession>A0AAE3ABZ8</accession>
<gene>
    <name evidence="3" type="ORF">LKD36_13780</name>
</gene>
<evidence type="ECO:0000259" key="1">
    <source>
        <dbReference type="Pfam" id="PF17989"/>
    </source>
</evidence>
<evidence type="ECO:0000259" key="2">
    <source>
        <dbReference type="Pfam" id="PF21522"/>
    </source>
</evidence>
<dbReference type="Gene3D" id="3.30.420.40">
    <property type="match status" value="2"/>
</dbReference>
<dbReference type="CDD" id="cd10227">
    <property type="entry name" value="ASKHA_NBD_ParM-like"/>
    <property type="match status" value="1"/>
</dbReference>
<evidence type="ECO:0000313" key="4">
    <source>
        <dbReference type="Proteomes" id="UP001198220"/>
    </source>
</evidence>
<keyword evidence="4" id="KW-1185">Reference proteome</keyword>
<name>A0AAE3ABZ8_9FIRM</name>
<dbReference type="AlphaFoldDB" id="A0AAE3ABZ8"/>
<dbReference type="InterPro" id="IPR049067">
    <property type="entry name" value="MreB-like_C"/>
</dbReference>
<sequence>MAAYVIGVDVGYGNTKTAHTCFSSGVKKLPGKPPLATRVIETTDGFYAIGNGKVSVQKSKTEDESMRVLTMAAIAEELKKNGVTVADVYLGVGVPLTRMGAEKKSFMDYYLKNRRLIYKYEDVQYSVTLLSVDVFPQGYAGVVSFMKDFHKSALVIDIGSWTVDILPINEFVPDQTRCKSLPLGTITCMNEINEALRQNLGQEADETTIKEVMIYGTSDIPSEYLNIIKTGLSIYAANLMDQIRALNFNSDLTQFIFIGGGATIINHFLPEEDKKNALILDDVSINAKGYEGLIRHKMGGKS</sequence>
<evidence type="ECO:0000313" key="3">
    <source>
        <dbReference type="EMBL" id="MCC2127238.1"/>
    </source>
</evidence>
<reference evidence="3 4" key="1">
    <citation type="submission" date="2021-10" db="EMBL/GenBank/DDBJ databases">
        <title>Anaerobic single-cell dispensing facilitates the cultivation of human gut bacteria.</title>
        <authorList>
            <person name="Afrizal A."/>
        </authorList>
    </citation>
    <scope>NUCLEOTIDE SEQUENCE [LARGE SCALE GENOMIC DNA]</scope>
    <source>
        <strain evidence="3 4">CLA-AA-H276</strain>
    </source>
</reference>
<dbReference type="InterPro" id="IPR040607">
    <property type="entry name" value="ALP_N"/>
</dbReference>